<dbReference type="Proteomes" id="UP000789508">
    <property type="component" value="Unassembled WGS sequence"/>
</dbReference>
<evidence type="ECO:0000256" key="2">
    <source>
        <dbReference type="SAM" id="Phobius"/>
    </source>
</evidence>
<feature type="transmembrane region" description="Helical" evidence="2">
    <location>
        <begin position="153"/>
        <end position="180"/>
    </location>
</feature>
<proteinExistence type="predicted"/>
<gene>
    <name evidence="3" type="ORF">ALEPTO_LOCUS8444</name>
</gene>
<evidence type="ECO:0000313" key="4">
    <source>
        <dbReference type="Proteomes" id="UP000789508"/>
    </source>
</evidence>
<dbReference type="EMBL" id="CAJVPS010004797">
    <property type="protein sequence ID" value="CAG8608110.1"/>
    <property type="molecule type" value="Genomic_DNA"/>
</dbReference>
<evidence type="ECO:0000313" key="3">
    <source>
        <dbReference type="EMBL" id="CAG8608110.1"/>
    </source>
</evidence>
<feature type="transmembrane region" description="Helical" evidence="2">
    <location>
        <begin position="114"/>
        <end position="147"/>
    </location>
</feature>
<keyword evidence="2" id="KW-0472">Membrane</keyword>
<evidence type="ECO:0000256" key="1">
    <source>
        <dbReference type="SAM" id="MobiDB-lite"/>
    </source>
</evidence>
<reference evidence="3" key="1">
    <citation type="submission" date="2021-06" db="EMBL/GenBank/DDBJ databases">
        <authorList>
            <person name="Kallberg Y."/>
            <person name="Tangrot J."/>
            <person name="Rosling A."/>
        </authorList>
    </citation>
    <scope>NUCLEOTIDE SEQUENCE</scope>
    <source>
        <strain evidence="3">FL130A</strain>
    </source>
</reference>
<feature type="region of interest" description="Disordered" evidence="1">
    <location>
        <begin position="1"/>
        <end position="23"/>
    </location>
</feature>
<protein>
    <submittedName>
        <fullName evidence="3">8324_t:CDS:1</fullName>
    </submittedName>
</protein>
<keyword evidence="2" id="KW-0812">Transmembrane</keyword>
<feature type="region of interest" description="Disordered" evidence="1">
    <location>
        <begin position="195"/>
        <end position="216"/>
    </location>
</feature>
<name>A0A9N9CQD1_9GLOM</name>
<accession>A0A9N9CQD1</accession>
<comment type="caution">
    <text evidence="3">The sequence shown here is derived from an EMBL/GenBank/DDBJ whole genome shotgun (WGS) entry which is preliminary data.</text>
</comment>
<feature type="compositionally biased region" description="Polar residues" evidence="1">
    <location>
        <begin position="13"/>
        <end position="23"/>
    </location>
</feature>
<organism evidence="3 4">
    <name type="scientific">Ambispora leptoticha</name>
    <dbReference type="NCBI Taxonomy" id="144679"/>
    <lineage>
        <taxon>Eukaryota</taxon>
        <taxon>Fungi</taxon>
        <taxon>Fungi incertae sedis</taxon>
        <taxon>Mucoromycota</taxon>
        <taxon>Glomeromycotina</taxon>
        <taxon>Glomeromycetes</taxon>
        <taxon>Archaeosporales</taxon>
        <taxon>Ambisporaceae</taxon>
        <taxon>Ambispora</taxon>
    </lineage>
</organism>
<feature type="compositionally biased region" description="Basic and acidic residues" evidence="1">
    <location>
        <begin position="1"/>
        <end position="12"/>
    </location>
</feature>
<keyword evidence="4" id="KW-1185">Reference proteome</keyword>
<feature type="compositionally biased region" description="Polar residues" evidence="1">
    <location>
        <begin position="200"/>
        <end position="216"/>
    </location>
</feature>
<keyword evidence="2" id="KW-1133">Transmembrane helix</keyword>
<sequence>MTDSAQSHEKDSSNNVATTRSDVGSTAASINSAVFITTEDESNISGQEYDHHEHELATAPLLVQEERGIDINTNDRIKIFPQSTLDFVIHQYRKVKAWKFNFDDQFLSDYALAFVVWFTLPCLVLLVCAFVGLAIISCISGILFAIINGLILLVFLVILTLLFLFAILASFITTCLITLIRKLYIIAGALRHSSPPPTLSPQINGESTSNNVDSEQQQLTDDTFTNNAIIRATTTATASHVDNIIIDGAEN</sequence>
<dbReference type="AlphaFoldDB" id="A0A9N9CQD1"/>
<dbReference type="OrthoDB" id="10604501at2759"/>